<evidence type="ECO:0000313" key="1">
    <source>
        <dbReference type="EMBL" id="PIV63916.1"/>
    </source>
</evidence>
<evidence type="ECO:0000313" key="2">
    <source>
        <dbReference type="Proteomes" id="UP000228886"/>
    </source>
</evidence>
<proteinExistence type="predicted"/>
<name>A0A2M7E840_9BACT</name>
<organism evidence="1 2">
    <name type="scientific">bacterium (Candidatus Ratteibacteria) CG01_land_8_20_14_3_00_40_19</name>
    <dbReference type="NCBI Taxonomy" id="2014290"/>
    <lineage>
        <taxon>Bacteria</taxon>
        <taxon>Candidatus Ratteibacteria</taxon>
    </lineage>
</organism>
<protein>
    <submittedName>
        <fullName evidence="1">Uncharacterized protein</fullName>
    </submittedName>
</protein>
<comment type="caution">
    <text evidence="1">The sequence shown here is derived from an EMBL/GenBank/DDBJ whole genome shotgun (WGS) entry which is preliminary data.</text>
</comment>
<dbReference type="Proteomes" id="UP000228886">
    <property type="component" value="Unassembled WGS sequence"/>
</dbReference>
<accession>A0A2M7E840</accession>
<dbReference type="EMBL" id="PETL01000232">
    <property type="protein sequence ID" value="PIV63916.1"/>
    <property type="molecule type" value="Genomic_DNA"/>
</dbReference>
<reference evidence="2" key="1">
    <citation type="submission" date="2017-09" db="EMBL/GenBank/DDBJ databases">
        <title>Depth-based differentiation of microbial function through sediment-hosted aquifers and enrichment of novel symbionts in the deep terrestrial subsurface.</title>
        <authorList>
            <person name="Probst A.J."/>
            <person name="Ladd B."/>
            <person name="Jarett J.K."/>
            <person name="Geller-Mcgrath D.E."/>
            <person name="Sieber C.M.K."/>
            <person name="Emerson J.B."/>
            <person name="Anantharaman K."/>
            <person name="Thomas B.C."/>
            <person name="Malmstrom R."/>
            <person name="Stieglmeier M."/>
            <person name="Klingl A."/>
            <person name="Woyke T."/>
            <person name="Ryan C.M."/>
            <person name="Banfield J.F."/>
        </authorList>
    </citation>
    <scope>NUCLEOTIDE SEQUENCE [LARGE SCALE GENOMIC DNA]</scope>
</reference>
<dbReference type="AlphaFoldDB" id="A0A2M7E840"/>
<feature type="non-terminal residue" evidence="1">
    <location>
        <position position="1"/>
    </location>
</feature>
<gene>
    <name evidence="1" type="ORF">COS11_04920</name>
</gene>
<sequence>QRIEKYCQQRKLTEARVRSLAKQIANSRLWRKRTYFAHCIETELKPLVPEVEEIVEAIANKMAVRY</sequence>